<reference evidence="6" key="5">
    <citation type="submission" date="2015-06" db="UniProtKB">
        <authorList>
            <consortium name="EnsemblFungi"/>
        </authorList>
    </citation>
    <scope>IDENTIFICATION</scope>
    <source>
        <strain evidence="6">ATCC 64411</strain>
    </source>
</reference>
<reference evidence="7" key="2">
    <citation type="submission" date="2010-05" db="EMBL/GenBank/DDBJ databases">
        <title>The genome sequence of Magnaporthe poae strain ATCC 64411.</title>
        <authorList>
            <person name="Ma L.-J."/>
            <person name="Dead R."/>
            <person name="Young S."/>
            <person name="Zeng Q."/>
            <person name="Koehrsen M."/>
            <person name="Alvarado L."/>
            <person name="Berlin A."/>
            <person name="Chapman S.B."/>
            <person name="Chen Z."/>
            <person name="Freedman E."/>
            <person name="Gellesch M."/>
            <person name="Goldberg J."/>
            <person name="Griggs A."/>
            <person name="Gujja S."/>
            <person name="Heilman E.R."/>
            <person name="Heiman D."/>
            <person name="Hepburn T."/>
            <person name="Howarth C."/>
            <person name="Jen D."/>
            <person name="Larson L."/>
            <person name="Mehta T."/>
            <person name="Neiman D."/>
            <person name="Pearson M."/>
            <person name="Roberts A."/>
            <person name="Saif S."/>
            <person name="Shea T."/>
            <person name="Shenoy N."/>
            <person name="Sisk P."/>
            <person name="Stolte C."/>
            <person name="Sykes S."/>
            <person name="Walk T."/>
            <person name="White J."/>
            <person name="Yandava C."/>
            <person name="Haas B."/>
            <person name="Nusbaum C."/>
            <person name="Birren B."/>
        </authorList>
    </citation>
    <scope>NUCLEOTIDE SEQUENCE [LARGE SCALE GENOMIC DNA]</scope>
    <source>
        <strain evidence="7">ATCC 64411 / 73-15</strain>
    </source>
</reference>
<keyword evidence="7" id="KW-1185">Reference proteome</keyword>
<dbReference type="FunFam" id="2.30.30.40:FF:000100">
    <property type="entry name" value="SH3 domain-containing YSC84-like protein 1"/>
    <property type="match status" value="1"/>
</dbReference>
<gene>
    <name evidence="5" type="ORF">MAPG_10421</name>
</gene>
<dbReference type="OrthoDB" id="10255128at2759"/>
<keyword evidence="1 2" id="KW-0728">SH3 domain</keyword>
<dbReference type="PANTHER" id="PTHR47174">
    <property type="entry name" value="BRIDGING INTEGRATOR 3"/>
    <property type="match status" value="1"/>
</dbReference>
<dbReference type="GO" id="GO:0031097">
    <property type="term" value="C:medial cortex"/>
    <property type="evidence" value="ECO:0007669"/>
    <property type="project" value="TreeGrafter"/>
</dbReference>
<evidence type="ECO:0000256" key="3">
    <source>
        <dbReference type="SAM" id="MobiDB-lite"/>
    </source>
</evidence>
<dbReference type="STRING" id="644358.A0A0C4ECJ4"/>
<name>A0A0C4ECJ4_MAGP6</name>
<dbReference type="GO" id="GO:0008289">
    <property type="term" value="F:lipid binding"/>
    <property type="evidence" value="ECO:0007669"/>
    <property type="project" value="TreeGrafter"/>
</dbReference>
<dbReference type="GO" id="GO:0030479">
    <property type="term" value="C:actin cortical patch"/>
    <property type="evidence" value="ECO:0007669"/>
    <property type="project" value="TreeGrafter"/>
</dbReference>
<dbReference type="VEuPathDB" id="FungiDB:MAPG_10421"/>
<proteinExistence type="predicted"/>
<dbReference type="GO" id="GO:0006897">
    <property type="term" value="P:endocytosis"/>
    <property type="evidence" value="ECO:0007669"/>
    <property type="project" value="InterPro"/>
</dbReference>
<evidence type="ECO:0000313" key="6">
    <source>
        <dbReference type="EnsemblFungi" id="MAPG_10421T0"/>
    </source>
</evidence>
<dbReference type="EMBL" id="ADBL01002330">
    <property type="status" value="NOT_ANNOTATED_CDS"/>
    <property type="molecule type" value="Genomic_DNA"/>
</dbReference>
<sequence length="145" mass="14909">MRPTDFTQATSLGQEPASAPAVVRPRIAGAPSDYFGHGGGGGSGTTTPGTTTPRGGIAKPIGALIAGKKKPPPPPPPKRIPAASKPPEEFVVALYAFPGQGKGDLSFDVGDRIKIVKKTNTADDWWEGEIGGVRGSFPANYCQAV</sequence>
<feature type="domain" description="SH3" evidence="4">
    <location>
        <begin position="86"/>
        <end position="145"/>
    </location>
</feature>
<feature type="region of interest" description="Disordered" evidence="3">
    <location>
        <begin position="1"/>
        <end position="84"/>
    </location>
</feature>
<evidence type="ECO:0000259" key="4">
    <source>
        <dbReference type="PROSITE" id="PS50002"/>
    </source>
</evidence>
<dbReference type="SUPFAM" id="SSF50044">
    <property type="entry name" value="SH3-domain"/>
    <property type="match status" value="1"/>
</dbReference>
<accession>A0A0C4ECJ4</accession>
<dbReference type="Pfam" id="PF00018">
    <property type="entry name" value="SH3_1"/>
    <property type="match status" value="1"/>
</dbReference>
<dbReference type="EMBL" id="GL876975">
    <property type="protein sequence ID" value="KLU90569.1"/>
    <property type="molecule type" value="Genomic_DNA"/>
</dbReference>
<dbReference type="EnsemblFungi" id="MAPG_10421T0">
    <property type="protein sequence ID" value="MAPG_10421T0"/>
    <property type="gene ID" value="MAPG_10421"/>
</dbReference>
<dbReference type="AlphaFoldDB" id="A0A0C4ECJ4"/>
<dbReference type="InterPro" id="IPR036028">
    <property type="entry name" value="SH3-like_dom_sf"/>
</dbReference>
<reference evidence="6" key="4">
    <citation type="journal article" date="2015" name="G3 (Bethesda)">
        <title>Genome sequences of three phytopathogenic species of the Magnaporthaceae family of fungi.</title>
        <authorList>
            <person name="Okagaki L.H."/>
            <person name="Nunes C.C."/>
            <person name="Sailsbery J."/>
            <person name="Clay B."/>
            <person name="Brown D."/>
            <person name="John T."/>
            <person name="Oh Y."/>
            <person name="Young N."/>
            <person name="Fitzgerald M."/>
            <person name="Haas B.J."/>
            <person name="Zeng Q."/>
            <person name="Young S."/>
            <person name="Adiconis X."/>
            <person name="Fan L."/>
            <person name="Levin J.Z."/>
            <person name="Mitchell T.K."/>
            <person name="Okubara P.A."/>
            <person name="Farman M.L."/>
            <person name="Kohn L.M."/>
            <person name="Birren B."/>
            <person name="Ma L.-J."/>
            <person name="Dean R.A."/>
        </authorList>
    </citation>
    <scope>NUCLEOTIDE SEQUENCE</scope>
    <source>
        <strain evidence="6">ATCC 64411 / 73-15</strain>
    </source>
</reference>
<reference evidence="5" key="3">
    <citation type="submission" date="2011-03" db="EMBL/GenBank/DDBJ databases">
        <title>Annotation of Magnaporthe poae ATCC 64411.</title>
        <authorList>
            <person name="Ma L.-J."/>
            <person name="Dead R."/>
            <person name="Young S.K."/>
            <person name="Zeng Q."/>
            <person name="Gargeya S."/>
            <person name="Fitzgerald M."/>
            <person name="Haas B."/>
            <person name="Abouelleil A."/>
            <person name="Alvarado L."/>
            <person name="Arachchi H.M."/>
            <person name="Berlin A."/>
            <person name="Brown A."/>
            <person name="Chapman S.B."/>
            <person name="Chen Z."/>
            <person name="Dunbar C."/>
            <person name="Freedman E."/>
            <person name="Gearin G."/>
            <person name="Gellesch M."/>
            <person name="Goldberg J."/>
            <person name="Griggs A."/>
            <person name="Gujja S."/>
            <person name="Heiman D."/>
            <person name="Howarth C."/>
            <person name="Larson L."/>
            <person name="Lui A."/>
            <person name="MacDonald P.J.P."/>
            <person name="Mehta T."/>
            <person name="Montmayeur A."/>
            <person name="Murphy C."/>
            <person name="Neiman D."/>
            <person name="Pearson M."/>
            <person name="Priest M."/>
            <person name="Roberts A."/>
            <person name="Saif S."/>
            <person name="Shea T."/>
            <person name="Shenoy N."/>
            <person name="Sisk P."/>
            <person name="Stolte C."/>
            <person name="Sykes S."/>
            <person name="Yandava C."/>
            <person name="Wortman J."/>
            <person name="Nusbaum C."/>
            <person name="Birren B."/>
        </authorList>
    </citation>
    <scope>NUCLEOTIDE SEQUENCE</scope>
    <source>
        <strain evidence="5">ATCC 64411</strain>
    </source>
</reference>
<dbReference type="GO" id="GO:1990528">
    <property type="term" value="C:Rvs161p-Rvs167p complex"/>
    <property type="evidence" value="ECO:0007669"/>
    <property type="project" value="TreeGrafter"/>
</dbReference>
<dbReference type="InterPro" id="IPR046982">
    <property type="entry name" value="BIN3/RVS161-like"/>
</dbReference>
<dbReference type="PRINTS" id="PR00452">
    <property type="entry name" value="SH3DOMAIN"/>
</dbReference>
<protein>
    <submittedName>
        <fullName evidence="5">SH3 domain signaling protein</fullName>
    </submittedName>
</protein>
<dbReference type="PANTHER" id="PTHR47174:SF2">
    <property type="entry name" value="SH3 DOMAIN SIGNALLING PROTEIN (AFU_ORTHOLOGUE AFUA_5G07670)"/>
    <property type="match status" value="1"/>
</dbReference>
<dbReference type="GO" id="GO:0097320">
    <property type="term" value="P:plasma membrane tubulation"/>
    <property type="evidence" value="ECO:0007669"/>
    <property type="project" value="TreeGrafter"/>
</dbReference>
<evidence type="ECO:0000313" key="7">
    <source>
        <dbReference type="Proteomes" id="UP000011715"/>
    </source>
</evidence>
<dbReference type="Proteomes" id="UP000011715">
    <property type="component" value="Unassembled WGS sequence"/>
</dbReference>
<dbReference type="PROSITE" id="PS50002">
    <property type="entry name" value="SH3"/>
    <property type="match status" value="1"/>
</dbReference>
<evidence type="ECO:0000256" key="2">
    <source>
        <dbReference type="PROSITE-ProRule" id="PRU00192"/>
    </source>
</evidence>
<dbReference type="eggNOG" id="KOG1843">
    <property type="taxonomic scope" value="Eukaryota"/>
</dbReference>
<dbReference type="Gene3D" id="2.30.30.40">
    <property type="entry name" value="SH3 Domains"/>
    <property type="match status" value="1"/>
</dbReference>
<feature type="compositionally biased region" description="Low complexity" evidence="3">
    <location>
        <begin position="45"/>
        <end position="56"/>
    </location>
</feature>
<dbReference type="GO" id="GO:0043332">
    <property type="term" value="C:mating projection tip"/>
    <property type="evidence" value="ECO:0007669"/>
    <property type="project" value="TreeGrafter"/>
</dbReference>
<organism evidence="6 7">
    <name type="scientific">Magnaporthiopsis poae (strain ATCC 64411 / 73-15)</name>
    <name type="common">Kentucky bluegrass fungus</name>
    <name type="synonym">Magnaporthe poae</name>
    <dbReference type="NCBI Taxonomy" id="644358"/>
    <lineage>
        <taxon>Eukaryota</taxon>
        <taxon>Fungi</taxon>
        <taxon>Dikarya</taxon>
        <taxon>Ascomycota</taxon>
        <taxon>Pezizomycotina</taxon>
        <taxon>Sordariomycetes</taxon>
        <taxon>Sordariomycetidae</taxon>
        <taxon>Magnaporthales</taxon>
        <taxon>Magnaporthaceae</taxon>
        <taxon>Magnaporthiopsis</taxon>
    </lineage>
</organism>
<feature type="compositionally biased region" description="Polar residues" evidence="3">
    <location>
        <begin position="1"/>
        <end position="13"/>
    </location>
</feature>
<dbReference type="SMART" id="SM00326">
    <property type="entry name" value="SH3"/>
    <property type="match status" value="1"/>
</dbReference>
<evidence type="ECO:0000313" key="5">
    <source>
        <dbReference type="EMBL" id="KLU90569.1"/>
    </source>
</evidence>
<dbReference type="InterPro" id="IPR001452">
    <property type="entry name" value="SH3_domain"/>
</dbReference>
<reference evidence="5" key="1">
    <citation type="submission" date="2010-05" db="EMBL/GenBank/DDBJ databases">
        <title>The Genome Sequence of Magnaporthe poae strain ATCC 64411.</title>
        <authorList>
            <consortium name="The Broad Institute Genome Sequencing Platform"/>
            <consortium name="Broad Institute Genome Sequencing Center for Infectious Disease"/>
            <person name="Ma L.-J."/>
            <person name="Dead R."/>
            <person name="Young S."/>
            <person name="Zeng Q."/>
            <person name="Koehrsen M."/>
            <person name="Alvarado L."/>
            <person name="Berlin A."/>
            <person name="Chapman S.B."/>
            <person name="Chen Z."/>
            <person name="Freedman E."/>
            <person name="Gellesch M."/>
            <person name="Goldberg J."/>
            <person name="Griggs A."/>
            <person name="Gujja S."/>
            <person name="Heilman E.R."/>
            <person name="Heiman D."/>
            <person name="Hepburn T."/>
            <person name="Howarth C."/>
            <person name="Jen D."/>
            <person name="Larson L."/>
            <person name="Mehta T."/>
            <person name="Neiman D."/>
            <person name="Pearson M."/>
            <person name="Roberts A."/>
            <person name="Saif S."/>
            <person name="Shea T."/>
            <person name="Shenoy N."/>
            <person name="Sisk P."/>
            <person name="Stolte C."/>
            <person name="Sykes S."/>
            <person name="Walk T."/>
            <person name="White J."/>
            <person name="Yandava C."/>
            <person name="Haas B."/>
            <person name="Nusbaum C."/>
            <person name="Birren B."/>
        </authorList>
    </citation>
    <scope>NUCLEOTIDE SEQUENCE</scope>
    <source>
        <strain evidence="5">ATCC 64411</strain>
    </source>
</reference>
<dbReference type="GO" id="GO:0051666">
    <property type="term" value="P:actin cortical patch localization"/>
    <property type="evidence" value="ECO:0007669"/>
    <property type="project" value="InterPro"/>
</dbReference>
<evidence type="ECO:0000256" key="1">
    <source>
        <dbReference type="ARBA" id="ARBA00022443"/>
    </source>
</evidence>